<proteinExistence type="predicted"/>
<sequence length="146" mass="16195">MRTADPLPDPEYDQHAEEAQQEAPSSGSSQPFGAEGQYRHRQYDQRRGGVPDPGEHGLDPLLAVAEQGERERHAERTGHDQMGPYPRLTGQSDAQHGKQDQQRQRAGTDPVEGELQRVQLTHPDLDEQEAGPPDRGQREKPGQPAP</sequence>
<dbReference type="Proteomes" id="UP000677457">
    <property type="component" value="Unassembled WGS sequence"/>
</dbReference>
<evidence type="ECO:0000313" key="2">
    <source>
        <dbReference type="EMBL" id="GIM82935.1"/>
    </source>
</evidence>
<dbReference type="EMBL" id="BOQM01000006">
    <property type="protein sequence ID" value="GIM82935.1"/>
    <property type="molecule type" value="Genomic_DNA"/>
</dbReference>
<keyword evidence="3" id="KW-1185">Reference proteome</keyword>
<evidence type="ECO:0000313" key="3">
    <source>
        <dbReference type="Proteomes" id="UP000677457"/>
    </source>
</evidence>
<gene>
    <name evidence="2" type="ORF">Sar04_09710</name>
</gene>
<evidence type="ECO:0000256" key="1">
    <source>
        <dbReference type="SAM" id="MobiDB-lite"/>
    </source>
</evidence>
<feature type="compositionally biased region" description="Basic and acidic residues" evidence="1">
    <location>
        <begin position="67"/>
        <end position="79"/>
    </location>
</feature>
<comment type="caution">
    <text evidence="2">The sequence shown here is derived from an EMBL/GenBank/DDBJ whole genome shotgun (WGS) entry which is preliminary data.</text>
</comment>
<feature type="region of interest" description="Disordered" evidence="1">
    <location>
        <begin position="1"/>
        <end position="146"/>
    </location>
</feature>
<feature type="compositionally biased region" description="Basic and acidic residues" evidence="1">
    <location>
        <begin position="37"/>
        <end position="58"/>
    </location>
</feature>
<name>A0ABQ4JMM7_SALAC</name>
<organism evidence="2 3">
    <name type="scientific">Salinispora arenicola</name>
    <dbReference type="NCBI Taxonomy" id="168697"/>
    <lineage>
        <taxon>Bacteria</taxon>
        <taxon>Bacillati</taxon>
        <taxon>Actinomycetota</taxon>
        <taxon>Actinomycetes</taxon>
        <taxon>Micromonosporales</taxon>
        <taxon>Micromonosporaceae</taxon>
        <taxon>Salinispora</taxon>
    </lineage>
</organism>
<feature type="compositionally biased region" description="Basic and acidic residues" evidence="1">
    <location>
        <begin position="135"/>
        <end position="146"/>
    </location>
</feature>
<protein>
    <submittedName>
        <fullName evidence="2">Uncharacterized protein</fullName>
    </submittedName>
</protein>
<accession>A0ABQ4JMM7</accession>
<feature type="compositionally biased region" description="Polar residues" evidence="1">
    <location>
        <begin position="22"/>
        <end position="31"/>
    </location>
</feature>
<reference evidence="2 3" key="1">
    <citation type="submission" date="2021-03" db="EMBL/GenBank/DDBJ databases">
        <title>Whole genome shotgun sequence of Salinispora arenicola NBRC 105043.</title>
        <authorList>
            <person name="Komaki H."/>
            <person name="Tamura T."/>
        </authorList>
    </citation>
    <scope>NUCLEOTIDE SEQUENCE [LARGE SCALE GENOMIC DNA]</scope>
    <source>
        <strain evidence="2 3">NBRC 105043</strain>
    </source>
</reference>